<sequence>MSRSRTVRILWDDPDVTDSSSEEEEARGARRVGRMVRELPPAPAPLVTAAAFPELCSAGDDDRSSRRPGPGGGCNAGSARKRAANKGAQSAKFRGVRRRPWGKYAAEIRDPWRGVRVWLGTFDTAEEAARVYDAAAVQLRGAGATTNFSADATDSADSAQEEDPPLPAGGYESGAESSQAASSPTSVLRKVPSMSSLAEDRAYDSEPCHGDAPTRGLAALEELGEFVPFEHAPVYSTSTGFWDFEPQAGLLYAEPSSSEEASWAAPPPAGVPENDYFFQDLRDLFPLSNLPAIF</sequence>
<evidence type="ECO:0000256" key="3">
    <source>
        <dbReference type="ARBA" id="ARBA00023125"/>
    </source>
</evidence>
<keyword evidence="2" id="KW-0805">Transcription regulation</keyword>
<protein>
    <recommendedName>
        <fullName evidence="7">AP2/ERF domain-containing protein</fullName>
    </recommendedName>
</protein>
<dbReference type="PRINTS" id="PR00367">
    <property type="entry name" value="ETHRSPELEMNT"/>
</dbReference>
<comment type="subcellular location">
    <subcellularLocation>
        <location evidence="1">Nucleus</location>
    </subcellularLocation>
</comment>
<dbReference type="SUPFAM" id="SSF54171">
    <property type="entry name" value="DNA-binding domain"/>
    <property type="match status" value="1"/>
</dbReference>
<evidence type="ECO:0000313" key="9">
    <source>
        <dbReference type="Proteomes" id="UP001231189"/>
    </source>
</evidence>
<evidence type="ECO:0000256" key="4">
    <source>
        <dbReference type="ARBA" id="ARBA00023163"/>
    </source>
</evidence>
<dbReference type="SMART" id="SM00380">
    <property type="entry name" value="AP2"/>
    <property type="match status" value="1"/>
</dbReference>
<dbReference type="PANTHER" id="PTHR31194:SF140">
    <property type="entry name" value="ETHYLENE-RESPONSIVE TRANSCRIPTION FACTOR CRF2"/>
    <property type="match status" value="1"/>
</dbReference>
<dbReference type="GO" id="GO:0003700">
    <property type="term" value="F:DNA-binding transcription factor activity"/>
    <property type="evidence" value="ECO:0007669"/>
    <property type="project" value="InterPro"/>
</dbReference>
<name>A0AAD8WMT4_LOLMU</name>
<dbReference type="InterPro" id="IPR001471">
    <property type="entry name" value="AP2/ERF_dom"/>
</dbReference>
<dbReference type="InterPro" id="IPR036955">
    <property type="entry name" value="AP2/ERF_dom_sf"/>
</dbReference>
<gene>
    <name evidence="8" type="ORF">QYE76_054317</name>
</gene>
<feature type="compositionally biased region" description="Low complexity" evidence="6">
    <location>
        <begin position="148"/>
        <end position="158"/>
    </location>
</feature>
<evidence type="ECO:0000256" key="6">
    <source>
        <dbReference type="SAM" id="MobiDB-lite"/>
    </source>
</evidence>
<comment type="caution">
    <text evidence="8">The sequence shown here is derived from an EMBL/GenBank/DDBJ whole genome shotgun (WGS) entry which is preliminary data.</text>
</comment>
<dbReference type="GO" id="GO:0003677">
    <property type="term" value="F:DNA binding"/>
    <property type="evidence" value="ECO:0007669"/>
    <property type="project" value="UniProtKB-KW"/>
</dbReference>
<accession>A0AAD8WMT4</accession>
<keyword evidence="4" id="KW-0804">Transcription</keyword>
<dbReference type="EMBL" id="JAUUTY010000003">
    <property type="protein sequence ID" value="KAK1666158.1"/>
    <property type="molecule type" value="Genomic_DNA"/>
</dbReference>
<evidence type="ECO:0000256" key="1">
    <source>
        <dbReference type="ARBA" id="ARBA00004123"/>
    </source>
</evidence>
<evidence type="ECO:0000256" key="2">
    <source>
        <dbReference type="ARBA" id="ARBA00023015"/>
    </source>
</evidence>
<dbReference type="CDD" id="cd00018">
    <property type="entry name" value="AP2"/>
    <property type="match status" value="1"/>
</dbReference>
<dbReference type="Gene3D" id="3.30.730.10">
    <property type="entry name" value="AP2/ERF domain"/>
    <property type="match status" value="1"/>
</dbReference>
<dbReference type="InterPro" id="IPR016177">
    <property type="entry name" value="DNA-bd_dom_sf"/>
</dbReference>
<evidence type="ECO:0000256" key="5">
    <source>
        <dbReference type="ARBA" id="ARBA00023242"/>
    </source>
</evidence>
<dbReference type="FunFam" id="3.30.730.10:FF:000001">
    <property type="entry name" value="Ethylene-responsive transcription factor 2"/>
    <property type="match status" value="1"/>
</dbReference>
<organism evidence="8 9">
    <name type="scientific">Lolium multiflorum</name>
    <name type="common">Italian ryegrass</name>
    <name type="synonym">Lolium perenne subsp. multiflorum</name>
    <dbReference type="NCBI Taxonomy" id="4521"/>
    <lineage>
        <taxon>Eukaryota</taxon>
        <taxon>Viridiplantae</taxon>
        <taxon>Streptophyta</taxon>
        <taxon>Embryophyta</taxon>
        <taxon>Tracheophyta</taxon>
        <taxon>Spermatophyta</taxon>
        <taxon>Magnoliopsida</taxon>
        <taxon>Liliopsida</taxon>
        <taxon>Poales</taxon>
        <taxon>Poaceae</taxon>
        <taxon>BOP clade</taxon>
        <taxon>Pooideae</taxon>
        <taxon>Poodae</taxon>
        <taxon>Poeae</taxon>
        <taxon>Poeae Chloroplast Group 2 (Poeae type)</taxon>
        <taxon>Loliodinae</taxon>
        <taxon>Loliinae</taxon>
        <taxon>Lolium</taxon>
    </lineage>
</organism>
<feature type="region of interest" description="Disordered" evidence="6">
    <location>
        <begin position="148"/>
        <end position="191"/>
    </location>
</feature>
<dbReference type="PROSITE" id="PS51032">
    <property type="entry name" value="AP2_ERF"/>
    <property type="match status" value="1"/>
</dbReference>
<keyword evidence="3" id="KW-0238">DNA-binding</keyword>
<feature type="compositionally biased region" description="Low complexity" evidence="6">
    <location>
        <begin position="168"/>
        <end position="183"/>
    </location>
</feature>
<evidence type="ECO:0000313" key="8">
    <source>
        <dbReference type="EMBL" id="KAK1666158.1"/>
    </source>
</evidence>
<keyword evidence="5" id="KW-0539">Nucleus</keyword>
<feature type="region of interest" description="Disordered" evidence="6">
    <location>
        <begin position="1"/>
        <end position="35"/>
    </location>
</feature>
<feature type="compositionally biased region" description="Acidic residues" evidence="6">
    <location>
        <begin position="12"/>
        <end position="25"/>
    </location>
</feature>
<dbReference type="GO" id="GO:0005634">
    <property type="term" value="C:nucleus"/>
    <property type="evidence" value="ECO:0007669"/>
    <property type="project" value="UniProtKB-SubCell"/>
</dbReference>
<feature type="domain" description="AP2/ERF" evidence="7">
    <location>
        <begin position="92"/>
        <end position="149"/>
    </location>
</feature>
<dbReference type="Pfam" id="PF00847">
    <property type="entry name" value="AP2"/>
    <property type="match status" value="1"/>
</dbReference>
<dbReference type="PANTHER" id="PTHR31194">
    <property type="entry name" value="SHN SHINE , DNA BINDING / TRANSCRIPTION FACTOR"/>
    <property type="match status" value="1"/>
</dbReference>
<reference evidence="8" key="1">
    <citation type="submission" date="2023-07" db="EMBL/GenBank/DDBJ databases">
        <title>A chromosome-level genome assembly of Lolium multiflorum.</title>
        <authorList>
            <person name="Chen Y."/>
            <person name="Copetti D."/>
            <person name="Kolliker R."/>
            <person name="Studer B."/>
        </authorList>
    </citation>
    <scope>NUCLEOTIDE SEQUENCE</scope>
    <source>
        <strain evidence="8">02402/16</strain>
        <tissue evidence="8">Leaf</tissue>
    </source>
</reference>
<keyword evidence="9" id="KW-1185">Reference proteome</keyword>
<dbReference type="InterPro" id="IPR050913">
    <property type="entry name" value="AP2/ERF_ERF"/>
</dbReference>
<dbReference type="Proteomes" id="UP001231189">
    <property type="component" value="Unassembled WGS sequence"/>
</dbReference>
<proteinExistence type="predicted"/>
<dbReference type="AlphaFoldDB" id="A0AAD8WMT4"/>
<evidence type="ECO:0000259" key="7">
    <source>
        <dbReference type="PROSITE" id="PS51032"/>
    </source>
</evidence>
<feature type="region of interest" description="Disordered" evidence="6">
    <location>
        <begin position="57"/>
        <end position="96"/>
    </location>
</feature>